<dbReference type="EMBL" id="KV722349">
    <property type="protein sequence ID" value="OCH93956.1"/>
    <property type="molecule type" value="Genomic_DNA"/>
</dbReference>
<feature type="region of interest" description="Disordered" evidence="1">
    <location>
        <begin position="36"/>
        <end position="60"/>
    </location>
</feature>
<protein>
    <submittedName>
        <fullName evidence="2">Uncharacterized protein</fullName>
    </submittedName>
</protein>
<gene>
    <name evidence="2" type="ORF">OBBRIDRAFT_832262</name>
</gene>
<keyword evidence="3" id="KW-1185">Reference proteome</keyword>
<evidence type="ECO:0000256" key="1">
    <source>
        <dbReference type="SAM" id="MobiDB-lite"/>
    </source>
</evidence>
<evidence type="ECO:0000313" key="3">
    <source>
        <dbReference type="Proteomes" id="UP000250043"/>
    </source>
</evidence>
<evidence type="ECO:0000313" key="2">
    <source>
        <dbReference type="EMBL" id="OCH93956.1"/>
    </source>
</evidence>
<feature type="region of interest" description="Disordered" evidence="1">
    <location>
        <begin position="109"/>
        <end position="139"/>
    </location>
</feature>
<dbReference type="Proteomes" id="UP000250043">
    <property type="component" value="Unassembled WGS sequence"/>
</dbReference>
<organism evidence="2 3">
    <name type="scientific">Obba rivulosa</name>
    <dbReference type="NCBI Taxonomy" id="1052685"/>
    <lineage>
        <taxon>Eukaryota</taxon>
        <taxon>Fungi</taxon>
        <taxon>Dikarya</taxon>
        <taxon>Basidiomycota</taxon>
        <taxon>Agaricomycotina</taxon>
        <taxon>Agaricomycetes</taxon>
        <taxon>Polyporales</taxon>
        <taxon>Gelatoporiaceae</taxon>
        <taxon>Obba</taxon>
    </lineage>
</organism>
<proteinExistence type="predicted"/>
<accession>A0A8E2DQS8</accession>
<dbReference type="AlphaFoldDB" id="A0A8E2DQS8"/>
<sequence>MLATPVLPRTDAVMHAHTPATPGINVRSRRAAVHRTRQAAHAWGGPRQSRRRGPDSIAGADVRAREAAGIWGPHYHVGAYPIAPTPAHAAPLGPTRPLLCVARARDTPTVPATAGRPQRQRHVPSAHAAVLETPATDGR</sequence>
<reference evidence="2 3" key="1">
    <citation type="submission" date="2016-07" db="EMBL/GenBank/DDBJ databases">
        <title>Draft genome of the white-rot fungus Obba rivulosa 3A-2.</title>
        <authorList>
            <consortium name="DOE Joint Genome Institute"/>
            <person name="Miettinen O."/>
            <person name="Riley R."/>
            <person name="Acob R."/>
            <person name="Barry K."/>
            <person name="Cullen D."/>
            <person name="De Vries R."/>
            <person name="Hainaut M."/>
            <person name="Hatakka A."/>
            <person name="Henrissat B."/>
            <person name="Hilden K."/>
            <person name="Kuo R."/>
            <person name="Labutti K."/>
            <person name="Lipzen A."/>
            <person name="Makela M.R."/>
            <person name="Sandor L."/>
            <person name="Spatafora J.W."/>
            <person name="Grigoriev I.V."/>
            <person name="Hibbett D.S."/>
        </authorList>
    </citation>
    <scope>NUCLEOTIDE SEQUENCE [LARGE SCALE GENOMIC DNA]</scope>
    <source>
        <strain evidence="2 3">3A-2</strain>
    </source>
</reference>
<name>A0A8E2DQS8_9APHY</name>